<accession>A0ABZ1T2V8</accession>
<keyword evidence="3" id="KW-1185">Reference proteome</keyword>
<dbReference type="EMBL" id="CP108090">
    <property type="protein sequence ID" value="WUQ10174.1"/>
    <property type="molecule type" value="Genomic_DNA"/>
</dbReference>
<evidence type="ECO:0000313" key="2">
    <source>
        <dbReference type="EMBL" id="WUQ10174.1"/>
    </source>
</evidence>
<name>A0ABZ1T2V8_STRVG</name>
<feature type="region of interest" description="Disordered" evidence="1">
    <location>
        <begin position="114"/>
        <end position="149"/>
    </location>
</feature>
<gene>
    <name evidence="2" type="ORF">OG517_01190</name>
</gene>
<protein>
    <submittedName>
        <fullName evidence="2">Uncharacterized protein</fullName>
    </submittedName>
</protein>
<reference evidence="2" key="1">
    <citation type="submission" date="2022-10" db="EMBL/GenBank/DDBJ databases">
        <title>The complete genomes of actinobacterial strains from the NBC collection.</title>
        <authorList>
            <person name="Joergensen T.S."/>
            <person name="Alvarez Arevalo M."/>
            <person name="Sterndorff E.B."/>
            <person name="Faurdal D."/>
            <person name="Vuksanovic O."/>
            <person name="Mourched A.-S."/>
            <person name="Charusanti P."/>
            <person name="Shaw S."/>
            <person name="Blin K."/>
            <person name="Weber T."/>
        </authorList>
    </citation>
    <scope>NUCLEOTIDE SEQUENCE</scope>
    <source>
        <strain evidence="2">NBC_00248</strain>
    </source>
</reference>
<sequence length="350" mass="38935">MNDSTLQSAGEAQQGWVYSAGSWSLTEDPVMNQPGADSDLTAGIKAAGYETWTGVGKEYTMPLILTVYSRLREPCYLFDLEGAVHSEWVYAKTLPDALALLNQLAPTLQALAVTRPDRSGRAQDHVGPRGPSRHPPRAQPGHRRPHRRTLTGRNVHVSQHAISYVHSRNIADETARRVFLAVAEQSQGEGDILGLNLWDADIPVLAQRAGLDADEFRRQLRTLKQHVRMDVLEHSDGLWEIVYGPTYTQPPRPRPVTPNALRAGPQAFWMPGWDHYSTWGYDEGLACLYAQLFANQDDPDAAPRIWITPPRYQVRTVDELAAAIAEALTPHTPVPVPAEVIKSWLTTPPR</sequence>
<evidence type="ECO:0000313" key="3">
    <source>
        <dbReference type="Proteomes" id="UP001432039"/>
    </source>
</evidence>
<evidence type="ECO:0000256" key="1">
    <source>
        <dbReference type="SAM" id="MobiDB-lite"/>
    </source>
</evidence>
<feature type="compositionally biased region" description="Basic and acidic residues" evidence="1">
    <location>
        <begin position="115"/>
        <end position="127"/>
    </location>
</feature>
<dbReference type="RefSeq" id="WP_328959736.1">
    <property type="nucleotide sequence ID" value="NZ_CP108090.1"/>
</dbReference>
<proteinExistence type="predicted"/>
<feature type="compositionally biased region" description="Basic residues" evidence="1">
    <location>
        <begin position="131"/>
        <end position="149"/>
    </location>
</feature>
<organism evidence="2 3">
    <name type="scientific">Streptomyces virginiae</name>
    <name type="common">Streptomyces cinnamonensis</name>
    <dbReference type="NCBI Taxonomy" id="1961"/>
    <lineage>
        <taxon>Bacteria</taxon>
        <taxon>Bacillati</taxon>
        <taxon>Actinomycetota</taxon>
        <taxon>Actinomycetes</taxon>
        <taxon>Kitasatosporales</taxon>
        <taxon>Streptomycetaceae</taxon>
        <taxon>Streptomyces</taxon>
    </lineage>
</organism>
<dbReference type="Proteomes" id="UP001432039">
    <property type="component" value="Chromosome"/>
</dbReference>